<comment type="similarity">
    <text evidence="1">Belongs to the bacterial solute-binding protein 1 family.</text>
</comment>
<sequence length="439" mass="50192">MVKKTFLLMLVALFLVSLTAVVGAAEFDWKRFEGETIKLLLNKHPYTDGVLKELDKFEKMTGINVEYDILPEEQYFNKVTVTLSSGSSEYDIFMTGAYQVWQYAPPGWMEPLDKYIEDNSLTSPDWDKNDFIPGIINSLKWNLQPGSELGTGKQWALPLGWEENCLVYRKDIFEKYNLKVPETLDEVIEVGKIIEEKTDLTGIVVRGTRSWATIHPGFYSGLVASGGFDYDGNLKPQMNSEVALEFTKKWVEMIKEVGPEQWTTYTWYDVSNALGSGKAAMMYDADTLGFWADHADERLAWAPGPGLNKKADKTNVWIWSLAMSAHSNSKEPAWYFLQWVTGKEFLTTAAVKHDGLNPVRKSIWENPDFKERLAKFDGYYKTYKKIDEAAVQFTPQPMFFQTTTEWAAALQKIVNGEDAEEVLNKLVEDLDKKMESIRR</sequence>
<dbReference type="HOGENOM" id="CLU_031285_9_2_9"/>
<gene>
    <name evidence="5" type="ordered locus">Hore_03340</name>
</gene>
<dbReference type="SUPFAM" id="SSF53850">
    <property type="entry name" value="Periplasmic binding protein-like II"/>
    <property type="match status" value="1"/>
</dbReference>
<evidence type="ECO:0000256" key="4">
    <source>
        <dbReference type="SAM" id="SignalP"/>
    </source>
</evidence>
<reference evidence="5 6" key="1">
    <citation type="journal article" date="2009" name="PLoS ONE">
        <title>Genome analysis of the anaerobic thermohalophilic bacterium Halothermothrix orenii.</title>
        <authorList>
            <person name="Mavromatis K."/>
            <person name="Ivanova N."/>
            <person name="Anderson I."/>
            <person name="Lykidis A."/>
            <person name="Hooper S.D."/>
            <person name="Sun H."/>
            <person name="Kunin V."/>
            <person name="Lapidus A."/>
            <person name="Hugenholtz P."/>
            <person name="Patel B."/>
            <person name="Kyrpides N.C."/>
        </authorList>
    </citation>
    <scope>NUCLEOTIDE SEQUENCE [LARGE SCALE GENOMIC DNA]</scope>
    <source>
        <strain evidence="6">H 168 / OCM 544 / DSM 9562</strain>
    </source>
</reference>
<keyword evidence="3 4" id="KW-0732">Signal</keyword>
<dbReference type="PANTHER" id="PTHR43649">
    <property type="entry name" value="ARABINOSE-BINDING PROTEIN-RELATED"/>
    <property type="match status" value="1"/>
</dbReference>
<feature type="signal peptide" evidence="4">
    <location>
        <begin position="1"/>
        <end position="24"/>
    </location>
</feature>
<dbReference type="Pfam" id="PF01547">
    <property type="entry name" value="SBP_bac_1"/>
    <property type="match status" value="1"/>
</dbReference>
<feature type="chain" id="PRO_5005666043" evidence="4">
    <location>
        <begin position="25"/>
        <end position="439"/>
    </location>
</feature>
<accession>B8D1L8</accession>
<keyword evidence="6" id="KW-1185">Reference proteome</keyword>
<evidence type="ECO:0000256" key="1">
    <source>
        <dbReference type="ARBA" id="ARBA00008520"/>
    </source>
</evidence>
<dbReference type="InterPro" id="IPR050490">
    <property type="entry name" value="Bact_solute-bd_prot1"/>
</dbReference>
<organism evidence="5 6">
    <name type="scientific">Halothermothrix orenii (strain H 168 / OCM 544 / DSM 9562)</name>
    <dbReference type="NCBI Taxonomy" id="373903"/>
    <lineage>
        <taxon>Bacteria</taxon>
        <taxon>Bacillati</taxon>
        <taxon>Bacillota</taxon>
        <taxon>Clostridia</taxon>
        <taxon>Halanaerobiales</taxon>
        <taxon>Halothermotrichaceae</taxon>
        <taxon>Halothermothrix</taxon>
    </lineage>
</organism>
<dbReference type="eggNOG" id="COG1653">
    <property type="taxonomic scope" value="Bacteria"/>
</dbReference>
<evidence type="ECO:0000313" key="6">
    <source>
        <dbReference type="Proteomes" id="UP000000719"/>
    </source>
</evidence>
<evidence type="ECO:0000256" key="3">
    <source>
        <dbReference type="ARBA" id="ARBA00022729"/>
    </source>
</evidence>
<dbReference type="PANTHER" id="PTHR43649:SF34">
    <property type="entry name" value="ABC TRANSPORTER PERIPLASMIC-BINDING PROTEIN YCJN-RELATED"/>
    <property type="match status" value="1"/>
</dbReference>
<dbReference type="Gene3D" id="3.40.190.10">
    <property type="entry name" value="Periplasmic binding protein-like II"/>
    <property type="match status" value="2"/>
</dbReference>
<name>B8D1L8_HALOH</name>
<dbReference type="CDD" id="cd13585">
    <property type="entry name" value="PBP2_TMBP_like"/>
    <property type="match status" value="1"/>
</dbReference>
<dbReference type="KEGG" id="hor:Hore_03340"/>
<dbReference type="OrthoDB" id="9798191at2"/>
<dbReference type="RefSeq" id="WP_012635283.1">
    <property type="nucleotide sequence ID" value="NC_011899.1"/>
</dbReference>
<evidence type="ECO:0000256" key="2">
    <source>
        <dbReference type="ARBA" id="ARBA00022448"/>
    </source>
</evidence>
<protein>
    <submittedName>
        <fullName evidence="5">Extracellular solute-binding protein family 1</fullName>
    </submittedName>
</protein>
<dbReference type="AlphaFoldDB" id="B8D1L8"/>
<dbReference type="Proteomes" id="UP000000719">
    <property type="component" value="Chromosome"/>
</dbReference>
<proteinExistence type="inferred from homology"/>
<evidence type="ECO:0000313" key="5">
    <source>
        <dbReference type="EMBL" id="ACL69095.1"/>
    </source>
</evidence>
<dbReference type="InterPro" id="IPR006059">
    <property type="entry name" value="SBP"/>
</dbReference>
<dbReference type="EMBL" id="CP001098">
    <property type="protein sequence ID" value="ACL69095.1"/>
    <property type="molecule type" value="Genomic_DNA"/>
</dbReference>
<keyword evidence="2" id="KW-0813">Transport</keyword>
<dbReference type="STRING" id="373903.Hore_03340"/>